<organism evidence="10 11">
    <name type="scientific">Deinococcus radiotolerans</name>
    <dbReference type="NCBI Taxonomy" id="1309407"/>
    <lineage>
        <taxon>Bacteria</taxon>
        <taxon>Thermotogati</taxon>
        <taxon>Deinococcota</taxon>
        <taxon>Deinococci</taxon>
        <taxon>Deinococcales</taxon>
        <taxon>Deinococcaceae</taxon>
        <taxon>Deinococcus</taxon>
    </lineage>
</organism>
<dbReference type="Gene3D" id="3.30.450.40">
    <property type="match status" value="2"/>
</dbReference>
<evidence type="ECO:0000256" key="5">
    <source>
        <dbReference type="ARBA" id="ARBA00022777"/>
    </source>
</evidence>
<evidence type="ECO:0000313" key="10">
    <source>
        <dbReference type="EMBL" id="GGL08131.1"/>
    </source>
</evidence>
<dbReference type="InterPro" id="IPR000014">
    <property type="entry name" value="PAS"/>
</dbReference>
<dbReference type="SMART" id="SM00387">
    <property type="entry name" value="HATPase_c"/>
    <property type="match status" value="1"/>
</dbReference>
<accession>A0ABQ2FKX3</accession>
<dbReference type="PANTHER" id="PTHR42878:SF15">
    <property type="entry name" value="BACTERIOPHYTOCHROME"/>
    <property type="match status" value="1"/>
</dbReference>
<dbReference type="InterPro" id="IPR050351">
    <property type="entry name" value="BphY/WalK/GraS-like"/>
</dbReference>
<dbReference type="PROSITE" id="PS50113">
    <property type="entry name" value="PAC"/>
    <property type="match status" value="1"/>
</dbReference>
<evidence type="ECO:0000259" key="8">
    <source>
        <dbReference type="PROSITE" id="PS50109"/>
    </source>
</evidence>
<dbReference type="PRINTS" id="PR00344">
    <property type="entry name" value="BCTRLSENSOR"/>
</dbReference>
<keyword evidence="3" id="KW-0597">Phosphoprotein</keyword>
<dbReference type="InterPro" id="IPR004358">
    <property type="entry name" value="Sig_transdc_His_kin-like_C"/>
</dbReference>
<comment type="caution">
    <text evidence="10">The sequence shown here is derived from an EMBL/GenBank/DDBJ whole genome shotgun (WGS) entry which is preliminary data.</text>
</comment>
<feature type="domain" description="PAC" evidence="9">
    <location>
        <begin position="54"/>
        <end position="111"/>
    </location>
</feature>
<dbReference type="SUPFAM" id="SSF55781">
    <property type="entry name" value="GAF domain-like"/>
    <property type="match status" value="2"/>
</dbReference>
<dbReference type="InterPro" id="IPR029016">
    <property type="entry name" value="GAF-like_dom_sf"/>
</dbReference>
<dbReference type="Pfam" id="PF08448">
    <property type="entry name" value="PAS_4"/>
    <property type="match status" value="1"/>
</dbReference>
<evidence type="ECO:0000313" key="11">
    <source>
        <dbReference type="Proteomes" id="UP000604341"/>
    </source>
</evidence>
<comment type="catalytic activity">
    <reaction evidence="1">
        <text>ATP + protein L-histidine = ADP + protein N-phospho-L-histidine.</text>
        <dbReference type="EC" id="2.7.13.3"/>
    </reaction>
</comment>
<keyword evidence="11" id="KW-1185">Reference proteome</keyword>
<dbReference type="Gene3D" id="3.30.565.10">
    <property type="entry name" value="Histidine kinase-like ATPase, C-terminal domain"/>
    <property type="match status" value="1"/>
</dbReference>
<dbReference type="Gene3D" id="1.10.287.130">
    <property type="match status" value="1"/>
</dbReference>
<dbReference type="InterPro" id="IPR000700">
    <property type="entry name" value="PAS-assoc_C"/>
</dbReference>
<protein>
    <recommendedName>
        <fullName evidence="2">histidine kinase</fullName>
        <ecNumber evidence="2">2.7.13.3</ecNumber>
    </recommendedName>
</protein>
<evidence type="ECO:0000256" key="2">
    <source>
        <dbReference type="ARBA" id="ARBA00012438"/>
    </source>
</evidence>
<keyword evidence="4" id="KW-0808">Transferase</keyword>
<dbReference type="SUPFAM" id="SSF47384">
    <property type="entry name" value="Homodimeric domain of signal transducing histidine kinase"/>
    <property type="match status" value="1"/>
</dbReference>
<reference evidence="11" key="1">
    <citation type="journal article" date="2019" name="Int. J. Syst. Evol. Microbiol.">
        <title>The Global Catalogue of Microorganisms (GCM) 10K type strain sequencing project: providing services to taxonomists for standard genome sequencing and annotation.</title>
        <authorList>
            <consortium name="The Broad Institute Genomics Platform"/>
            <consortium name="The Broad Institute Genome Sequencing Center for Infectious Disease"/>
            <person name="Wu L."/>
            <person name="Ma J."/>
        </authorList>
    </citation>
    <scope>NUCLEOTIDE SEQUENCE [LARGE SCALE GENOMIC DNA]</scope>
    <source>
        <strain evidence="11">JCM 19173</strain>
    </source>
</reference>
<dbReference type="Gene3D" id="3.30.450.20">
    <property type="entry name" value="PAS domain"/>
    <property type="match status" value="1"/>
</dbReference>
<dbReference type="InterPro" id="IPR036097">
    <property type="entry name" value="HisK_dim/P_sf"/>
</dbReference>
<feature type="domain" description="Histidine kinase" evidence="8">
    <location>
        <begin position="491"/>
        <end position="703"/>
    </location>
</feature>
<dbReference type="EC" id="2.7.13.3" evidence="2"/>
<dbReference type="Proteomes" id="UP000604341">
    <property type="component" value="Unassembled WGS sequence"/>
</dbReference>
<evidence type="ECO:0000256" key="3">
    <source>
        <dbReference type="ARBA" id="ARBA00022553"/>
    </source>
</evidence>
<evidence type="ECO:0000256" key="1">
    <source>
        <dbReference type="ARBA" id="ARBA00000085"/>
    </source>
</evidence>
<dbReference type="InterPro" id="IPR003594">
    <property type="entry name" value="HATPase_dom"/>
</dbReference>
<keyword evidence="7" id="KW-0175">Coiled coil</keyword>
<dbReference type="SMART" id="SM00388">
    <property type="entry name" value="HisKA"/>
    <property type="match status" value="1"/>
</dbReference>
<feature type="coiled-coil region" evidence="7">
    <location>
        <begin position="280"/>
        <end position="320"/>
    </location>
</feature>
<evidence type="ECO:0000256" key="4">
    <source>
        <dbReference type="ARBA" id="ARBA00022679"/>
    </source>
</evidence>
<dbReference type="CDD" id="cd00082">
    <property type="entry name" value="HisKA"/>
    <property type="match status" value="1"/>
</dbReference>
<dbReference type="Pfam" id="PF00512">
    <property type="entry name" value="HisKA"/>
    <property type="match status" value="1"/>
</dbReference>
<dbReference type="Pfam" id="PF02518">
    <property type="entry name" value="HATPase_c"/>
    <property type="match status" value="1"/>
</dbReference>
<dbReference type="InterPro" id="IPR035965">
    <property type="entry name" value="PAS-like_dom_sf"/>
</dbReference>
<dbReference type="InterPro" id="IPR003018">
    <property type="entry name" value="GAF"/>
</dbReference>
<dbReference type="CDD" id="cd00130">
    <property type="entry name" value="PAS"/>
    <property type="match status" value="1"/>
</dbReference>
<evidence type="ECO:0000259" key="9">
    <source>
        <dbReference type="PROSITE" id="PS50113"/>
    </source>
</evidence>
<dbReference type="Pfam" id="PF13185">
    <property type="entry name" value="GAF_2"/>
    <property type="match status" value="1"/>
</dbReference>
<name>A0ABQ2FKX3_9DEIO</name>
<dbReference type="SUPFAM" id="SSF55785">
    <property type="entry name" value="PYP-like sensor domain (PAS domain)"/>
    <property type="match status" value="1"/>
</dbReference>
<dbReference type="PANTHER" id="PTHR42878">
    <property type="entry name" value="TWO-COMPONENT HISTIDINE KINASE"/>
    <property type="match status" value="1"/>
</dbReference>
<dbReference type="InterPro" id="IPR013656">
    <property type="entry name" value="PAS_4"/>
</dbReference>
<dbReference type="InterPro" id="IPR036890">
    <property type="entry name" value="HATPase_C_sf"/>
</dbReference>
<dbReference type="SUPFAM" id="SSF55874">
    <property type="entry name" value="ATPase domain of HSP90 chaperone/DNA topoisomerase II/histidine kinase"/>
    <property type="match status" value="1"/>
</dbReference>
<proteinExistence type="predicted"/>
<gene>
    <name evidence="10" type="ORF">GCM10010844_28630</name>
</gene>
<dbReference type="PROSITE" id="PS50109">
    <property type="entry name" value="HIS_KIN"/>
    <property type="match status" value="1"/>
</dbReference>
<dbReference type="InterPro" id="IPR005467">
    <property type="entry name" value="His_kinase_dom"/>
</dbReference>
<sequence length="705" mass="76688">MVILDLDARLLSLNQRGLDVLGIPDFPACHLMPLTSFWSGEAGAQLESALGAARSGESRTFAGPGQTFTGAPRWWSVTVAPLRDEAGQVTYLLAALRDVTAQTTTELARQGVQANLHLQAQGLERRVQEQTLELEARATALDAFVRFTEAVGTDIDQRRLAQQAAEVVQAHVHEVSVAYYELDAPANVWRRADWSGNERVDVVTWLPADVPVHAPEFSEAVRRGEPVFVEGRGDAPVNPQDFAAGFAPVTVRGEVSAIIAVGRPADRWTARDQAIVRAVVRGLSLALERAEQALELTRQRDDLDRRAQQLETLLLLTEDQGEAPDPLTLIGRAQELVLELLPPGFAAYYEAQGGRWQVRVQTGEARSAAMQALIDAGFPVGTTPSFDQVAHSSEPAFVDVYDTAADVDPAEAQDVAAHATLPLITGGRVRGLFNVPLFGSRSWNPSDEAVLITTMQHLGVVIERLERSAQLIRSNAELQASNQELEAFTYSVSHDLRTPVRHVEGFATLALKELERGDVARAERHLRVVVGAAERMESVLDAMLTLSRAGRSALTVQAVCLTELVDQVLKDVTLLDPDHAVTWTVDPLPVVQGDPGALEQICRHLLENAVKFSPGPARVHVWAQERPQEWALFVQDDGVGFDPVYAGRLFGAFQRLHTQREFAGAGIGLATVKRLVTRHGGQVWAEGRAGQGATFGFTLPKTPGP</sequence>
<evidence type="ECO:0000256" key="7">
    <source>
        <dbReference type="SAM" id="Coils"/>
    </source>
</evidence>
<dbReference type="InterPro" id="IPR003661">
    <property type="entry name" value="HisK_dim/P_dom"/>
</dbReference>
<keyword evidence="6" id="KW-0472">Membrane</keyword>
<dbReference type="EMBL" id="BMPE01000009">
    <property type="protein sequence ID" value="GGL08131.1"/>
    <property type="molecule type" value="Genomic_DNA"/>
</dbReference>
<keyword evidence="5" id="KW-0418">Kinase</keyword>
<evidence type="ECO:0000256" key="6">
    <source>
        <dbReference type="ARBA" id="ARBA00023136"/>
    </source>
</evidence>